<gene>
    <name evidence="8" type="ORF">jhhlp_002940</name>
</gene>
<name>A0A2N3NFG0_9PEZI</name>
<dbReference type="AlphaFoldDB" id="A0A2N3NFG0"/>
<sequence length="370" mass="39776">MNQFSRDVSTGTANGYDRIHILGVGNLGKLVAYHLVKQDPQTRVTLLFHRQSLVTEWDAAGRKIECVTDGQAHSASGIDAEVVSSAESRPIKNLIVACKTFMTTTALSQVKNRLDGESTLLFIQNGMGTTEEVTSKLFPEAESRPSYWAGISIAGVYNTKPFSVVHAGKGPLILGPVPNDSQDIPSQRTGNVSPNPKANYMIEKLVGAINLQATVTSAAELRKAQLQKLTANAIINPLTAIFDCKNGELLDNGAKQALIEVLVSEMGPVIRALLPPVETQPDANLADFSDEKLLAYVHMVIDKTGKNTSSMLQDVKARRPTEIDYINGFIAARGEAFGLACPKHASLVTMVKEARVIGDGDIQGSILAKP</sequence>
<dbReference type="EC" id="1.1.1.169" evidence="2"/>
<dbReference type="InterPro" id="IPR036291">
    <property type="entry name" value="NAD(P)-bd_dom_sf"/>
</dbReference>
<feature type="domain" description="Ketopantoate reductase C-terminal" evidence="7">
    <location>
        <begin position="221"/>
        <end position="353"/>
    </location>
</feature>
<dbReference type="Pfam" id="PF08546">
    <property type="entry name" value="ApbA_C"/>
    <property type="match status" value="1"/>
</dbReference>
<evidence type="ECO:0000256" key="2">
    <source>
        <dbReference type="ARBA" id="ARBA00013014"/>
    </source>
</evidence>
<dbReference type="GO" id="GO:0050661">
    <property type="term" value="F:NADP binding"/>
    <property type="evidence" value="ECO:0007669"/>
    <property type="project" value="TreeGrafter"/>
</dbReference>
<dbReference type="GO" id="GO:0008677">
    <property type="term" value="F:2-dehydropantoate 2-reductase activity"/>
    <property type="evidence" value="ECO:0007669"/>
    <property type="project" value="UniProtKB-EC"/>
</dbReference>
<dbReference type="EMBL" id="NLAX01000008">
    <property type="protein sequence ID" value="PKS11179.1"/>
    <property type="molecule type" value="Genomic_DNA"/>
</dbReference>
<dbReference type="SUPFAM" id="SSF51735">
    <property type="entry name" value="NAD(P)-binding Rossmann-fold domains"/>
    <property type="match status" value="1"/>
</dbReference>
<proteinExistence type="inferred from homology"/>
<evidence type="ECO:0000256" key="4">
    <source>
        <dbReference type="ARBA" id="ARBA00023002"/>
    </source>
</evidence>
<keyword evidence="9" id="KW-1185">Reference proteome</keyword>
<evidence type="ECO:0000259" key="7">
    <source>
        <dbReference type="Pfam" id="PF08546"/>
    </source>
</evidence>
<dbReference type="GO" id="GO:0015940">
    <property type="term" value="P:pantothenate biosynthetic process"/>
    <property type="evidence" value="ECO:0007669"/>
    <property type="project" value="InterPro"/>
</dbReference>
<dbReference type="OrthoDB" id="73846at2759"/>
<evidence type="ECO:0000313" key="9">
    <source>
        <dbReference type="Proteomes" id="UP000233524"/>
    </source>
</evidence>
<dbReference type="Proteomes" id="UP000233524">
    <property type="component" value="Unassembled WGS sequence"/>
</dbReference>
<dbReference type="InterPro" id="IPR050838">
    <property type="entry name" value="Ketopantoate_reductase"/>
</dbReference>
<reference evidence="8 9" key="1">
    <citation type="journal article" date="2017" name="G3 (Bethesda)">
        <title>First Draft Genome Sequence of the Pathogenic Fungus Lomentospora prolificans (Formerly Scedosporium prolificans).</title>
        <authorList>
            <person name="Luo R."/>
            <person name="Zimin A."/>
            <person name="Workman R."/>
            <person name="Fan Y."/>
            <person name="Pertea G."/>
            <person name="Grossman N."/>
            <person name="Wear M.P."/>
            <person name="Jia B."/>
            <person name="Miller H."/>
            <person name="Casadevall A."/>
            <person name="Timp W."/>
            <person name="Zhang S.X."/>
            <person name="Salzberg S.L."/>
        </authorList>
    </citation>
    <scope>NUCLEOTIDE SEQUENCE [LARGE SCALE GENOMIC DNA]</scope>
    <source>
        <strain evidence="8 9">JHH-5317</strain>
    </source>
</reference>
<evidence type="ECO:0000256" key="3">
    <source>
        <dbReference type="ARBA" id="ARBA00022857"/>
    </source>
</evidence>
<dbReference type="VEuPathDB" id="FungiDB:jhhlp_002940"/>
<dbReference type="InterPro" id="IPR013332">
    <property type="entry name" value="KPR_N"/>
</dbReference>
<comment type="similarity">
    <text evidence="1">Belongs to the ketopantoate reductase family.</text>
</comment>
<dbReference type="InterPro" id="IPR003710">
    <property type="entry name" value="ApbA"/>
</dbReference>
<dbReference type="InParanoid" id="A0A2N3NFG0"/>
<dbReference type="GO" id="GO:0005739">
    <property type="term" value="C:mitochondrion"/>
    <property type="evidence" value="ECO:0007669"/>
    <property type="project" value="TreeGrafter"/>
</dbReference>
<feature type="domain" description="Ketopantoate reductase N-terminal" evidence="6">
    <location>
        <begin position="19"/>
        <end position="178"/>
    </location>
</feature>
<evidence type="ECO:0000313" key="8">
    <source>
        <dbReference type="EMBL" id="PKS11179.1"/>
    </source>
</evidence>
<evidence type="ECO:0000256" key="1">
    <source>
        <dbReference type="ARBA" id="ARBA00007870"/>
    </source>
</evidence>
<protein>
    <recommendedName>
        <fullName evidence="2">2-dehydropantoate 2-reductase</fullName>
        <ecNumber evidence="2">1.1.1.169</ecNumber>
    </recommendedName>
    <alternativeName>
        <fullName evidence="5">Ketopantoate reductase</fullName>
    </alternativeName>
</protein>
<dbReference type="Gene3D" id="3.40.50.720">
    <property type="entry name" value="NAD(P)-binding Rossmann-like Domain"/>
    <property type="match status" value="1"/>
</dbReference>
<dbReference type="PANTHER" id="PTHR43765">
    <property type="entry name" value="2-DEHYDROPANTOATE 2-REDUCTASE-RELATED"/>
    <property type="match status" value="1"/>
</dbReference>
<keyword evidence="4" id="KW-0560">Oxidoreductase</keyword>
<dbReference type="InterPro" id="IPR013752">
    <property type="entry name" value="KPA_reductase"/>
</dbReference>
<accession>A0A2N3NFG0</accession>
<dbReference type="SUPFAM" id="SSF48179">
    <property type="entry name" value="6-phosphogluconate dehydrogenase C-terminal domain-like"/>
    <property type="match status" value="1"/>
</dbReference>
<dbReference type="PANTHER" id="PTHR43765:SF2">
    <property type="entry name" value="2-DEHYDROPANTOATE 2-REDUCTASE"/>
    <property type="match status" value="1"/>
</dbReference>
<comment type="caution">
    <text evidence="8">The sequence shown here is derived from an EMBL/GenBank/DDBJ whole genome shotgun (WGS) entry which is preliminary data.</text>
</comment>
<dbReference type="Pfam" id="PF02558">
    <property type="entry name" value="ApbA"/>
    <property type="match status" value="1"/>
</dbReference>
<evidence type="ECO:0000256" key="5">
    <source>
        <dbReference type="ARBA" id="ARBA00032024"/>
    </source>
</evidence>
<dbReference type="NCBIfam" id="TIGR00745">
    <property type="entry name" value="apbA_panE"/>
    <property type="match status" value="1"/>
</dbReference>
<keyword evidence="3" id="KW-0521">NADP</keyword>
<organism evidence="8 9">
    <name type="scientific">Lomentospora prolificans</name>
    <dbReference type="NCBI Taxonomy" id="41688"/>
    <lineage>
        <taxon>Eukaryota</taxon>
        <taxon>Fungi</taxon>
        <taxon>Dikarya</taxon>
        <taxon>Ascomycota</taxon>
        <taxon>Pezizomycotina</taxon>
        <taxon>Sordariomycetes</taxon>
        <taxon>Hypocreomycetidae</taxon>
        <taxon>Microascales</taxon>
        <taxon>Microascaceae</taxon>
        <taxon>Lomentospora</taxon>
    </lineage>
</organism>
<dbReference type="STRING" id="41688.A0A2N3NFG0"/>
<dbReference type="InterPro" id="IPR008927">
    <property type="entry name" value="6-PGluconate_DH-like_C_sf"/>
</dbReference>
<dbReference type="FunCoup" id="A0A2N3NFG0">
    <property type="interactions" value="114"/>
</dbReference>
<dbReference type="Gene3D" id="1.10.1040.10">
    <property type="entry name" value="N-(1-d-carboxylethyl)-l-norvaline Dehydrogenase, domain 2"/>
    <property type="match status" value="1"/>
</dbReference>
<evidence type="ECO:0000259" key="6">
    <source>
        <dbReference type="Pfam" id="PF02558"/>
    </source>
</evidence>
<dbReference type="InterPro" id="IPR013328">
    <property type="entry name" value="6PGD_dom2"/>
</dbReference>